<organism evidence="12 13">
    <name type="scientific">Aliidiomarina soli</name>
    <dbReference type="NCBI Taxonomy" id="1928574"/>
    <lineage>
        <taxon>Bacteria</taxon>
        <taxon>Pseudomonadati</taxon>
        <taxon>Pseudomonadota</taxon>
        <taxon>Gammaproteobacteria</taxon>
        <taxon>Alteromonadales</taxon>
        <taxon>Idiomarinaceae</taxon>
        <taxon>Aliidiomarina</taxon>
    </lineage>
</organism>
<comment type="similarity">
    <text evidence="10">Belongs to the LpxH family.</text>
</comment>
<sequence length="245" mass="27464">MSTLFISDLHLSAERPDITGLFIHFLQHEARQADALYILGDLFDAWIGDDDLTPFHCRVINALRALTDSGVAVYFIAGNRDFLIGRRFARMTGVTLLPESAVIDLYGSATLIMHGDTLCTLDTGYLRFRKVIRNRVLLALLTRLPLAWRRALAAKLRSGSASQQPLSHEQLRRMDATEEAVQAALVKSAATRIIHGHTHRPDIHQHQLPDGQQATRIVLGDWYEQGSILAVHPDNTFELRNEPLS</sequence>
<evidence type="ECO:0000313" key="13">
    <source>
        <dbReference type="Proteomes" id="UP000287823"/>
    </source>
</evidence>
<evidence type="ECO:0000256" key="4">
    <source>
        <dbReference type="ARBA" id="ARBA00022556"/>
    </source>
</evidence>
<keyword evidence="6 10" id="KW-0378">Hydrolase</keyword>
<dbReference type="NCBIfam" id="NF003743">
    <property type="entry name" value="PRK05340.1"/>
    <property type="match status" value="1"/>
</dbReference>
<dbReference type="UniPathway" id="UPA00359">
    <property type="reaction ID" value="UER00480"/>
</dbReference>
<evidence type="ECO:0000256" key="10">
    <source>
        <dbReference type="HAMAP-Rule" id="MF_00575"/>
    </source>
</evidence>
<dbReference type="InterPro" id="IPR010138">
    <property type="entry name" value="UDP-diacylglucosamine_Hdrlase"/>
</dbReference>
<dbReference type="InterPro" id="IPR029052">
    <property type="entry name" value="Metallo-depent_PP-like"/>
</dbReference>
<dbReference type="SUPFAM" id="SSF56300">
    <property type="entry name" value="Metallo-dependent phosphatases"/>
    <property type="match status" value="1"/>
</dbReference>
<feature type="domain" description="Calcineurin-like phosphoesterase" evidence="11">
    <location>
        <begin position="1"/>
        <end position="201"/>
    </location>
</feature>
<keyword evidence="8 10" id="KW-0472">Membrane</keyword>
<evidence type="ECO:0000256" key="8">
    <source>
        <dbReference type="ARBA" id="ARBA00023136"/>
    </source>
</evidence>
<dbReference type="PANTHER" id="PTHR34990">
    <property type="entry name" value="UDP-2,3-DIACYLGLUCOSAMINE HYDROLASE-RELATED"/>
    <property type="match status" value="1"/>
</dbReference>
<comment type="subcellular location">
    <subcellularLocation>
        <location evidence="10">Cell inner membrane</location>
        <topology evidence="10">Peripheral membrane protein</topology>
        <orientation evidence="10">Cytoplasmic side</orientation>
    </subcellularLocation>
</comment>
<dbReference type="GO" id="GO:0005737">
    <property type="term" value="C:cytoplasm"/>
    <property type="evidence" value="ECO:0007669"/>
    <property type="project" value="InterPro"/>
</dbReference>
<feature type="binding site" evidence="10">
    <location>
        <position position="8"/>
    </location>
    <ligand>
        <name>Mn(2+)</name>
        <dbReference type="ChEBI" id="CHEBI:29035"/>
        <label>1</label>
    </ligand>
</feature>
<evidence type="ECO:0000259" key="11">
    <source>
        <dbReference type="Pfam" id="PF00149"/>
    </source>
</evidence>
<evidence type="ECO:0000256" key="2">
    <source>
        <dbReference type="ARBA" id="ARBA00022516"/>
    </source>
</evidence>
<feature type="binding site" evidence="10">
    <location>
        <position position="114"/>
    </location>
    <ligand>
        <name>Mn(2+)</name>
        <dbReference type="ChEBI" id="CHEBI:29035"/>
        <label>2</label>
    </ligand>
</feature>
<feature type="binding site" evidence="10">
    <location>
        <position position="160"/>
    </location>
    <ligand>
        <name>substrate</name>
    </ligand>
</feature>
<feature type="binding site" evidence="10">
    <location>
        <position position="79"/>
    </location>
    <ligand>
        <name>Mn(2+)</name>
        <dbReference type="ChEBI" id="CHEBI:29035"/>
        <label>2</label>
    </ligand>
</feature>
<dbReference type="HAMAP" id="MF_00575">
    <property type="entry name" value="LpxH"/>
    <property type="match status" value="1"/>
</dbReference>
<keyword evidence="4 10" id="KW-0441">Lipid A biosynthesis</keyword>
<dbReference type="GO" id="GO:0008758">
    <property type="term" value="F:UDP-2,3-diacylglucosamine hydrolase activity"/>
    <property type="evidence" value="ECO:0007669"/>
    <property type="project" value="UniProtKB-UniRule"/>
</dbReference>
<feature type="binding site" evidence="10">
    <location>
        <position position="41"/>
    </location>
    <ligand>
        <name>Mn(2+)</name>
        <dbReference type="ChEBI" id="CHEBI:29035"/>
        <label>2</label>
    </ligand>
</feature>
<evidence type="ECO:0000256" key="6">
    <source>
        <dbReference type="ARBA" id="ARBA00022801"/>
    </source>
</evidence>
<dbReference type="Pfam" id="PF00149">
    <property type="entry name" value="Metallophos"/>
    <property type="match status" value="1"/>
</dbReference>
<feature type="binding site" evidence="10">
    <location>
        <position position="164"/>
    </location>
    <ligand>
        <name>substrate</name>
    </ligand>
</feature>
<dbReference type="CDD" id="cd07398">
    <property type="entry name" value="MPP_YbbF-LpxH"/>
    <property type="match status" value="1"/>
</dbReference>
<keyword evidence="1 10" id="KW-1003">Cell membrane</keyword>
<feature type="binding site" evidence="10">
    <location>
        <position position="197"/>
    </location>
    <ligand>
        <name>Mn(2+)</name>
        <dbReference type="ChEBI" id="CHEBI:29035"/>
        <label>2</label>
    </ligand>
</feature>
<comment type="pathway">
    <text evidence="10">Glycolipid biosynthesis; lipid IV(A) biosynthesis; lipid IV(A) from (3R)-3-hydroxytetradecanoyl-[acyl-carrier-protein] and UDP-N-acetyl-alpha-D-glucosamine: step 4/6.</text>
</comment>
<dbReference type="GO" id="GO:0030145">
    <property type="term" value="F:manganese ion binding"/>
    <property type="evidence" value="ECO:0007669"/>
    <property type="project" value="UniProtKB-UniRule"/>
</dbReference>
<dbReference type="AlphaFoldDB" id="A0A432WL96"/>
<accession>A0A432WL96</accession>
<dbReference type="PANTHER" id="PTHR34990:SF1">
    <property type="entry name" value="UDP-2,3-DIACYLGLUCOSAMINE HYDROLASE"/>
    <property type="match status" value="1"/>
</dbReference>
<keyword evidence="7 10" id="KW-0443">Lipid metabolism</keyword>
<dbReference type="InterPro" id="IPR043461">
    <property type="entry name" value="LpxH-like"/>
</dbReference>
<gene>
    <name evidence="10 12" type="primary">lpxH</name>
    <name evidence="12" type="ORF">CWE14_00115</name>
</gene>
<dbReference type="Gene3D" id="3.60.21.10">
    <property type="match status" value="1"/>
</dbReference>
<evidence type="ECO:0000256" key="7">
    <source>
        <dbReference type="ARBA" id="ARBA00023098"/>
    </source>
</evidence>
<comment type="caution">
    <text evidence="10">Lacks conserved residue(s) required for the propagation of feature annotation.</text>
</comment>
<protein>
    <recommendedName>
        <fullName evidence="10">UDP-2,3-diacylglucosamine hydrolase</fullName>
        <ecNumber evidence="10">3.6.1.54</ecNumber>
    </recommendedName>
    <alternativeName>
        <fullName evidence="10">UDP-2,3-diacylglucosamine diphosphatase</fullName>
    </alternativeName>
</protein>
<feature type="binding site" evidence="10">
    <location>
        <position position="199"/>
    </location>
    <ligand>
        <name>Mn(2+)</name>
        <dbReference type="ChEBI" id="CHEBI:29035"/>
        <label>1</label>
    </ligand>
</feature>
<feature type="binding site" evidence="10">
    <location>
        <begin position="79"/>
        <end position="80"/>
    </location>
    <ligand>
        <name>substrate</name>
    </ligand>
</feature>
<evidence type="ECO:0000256" key="5">
    <source>
        <dbReference type="ARBA" id="ARBA00022723"/>
    </source>
</evidence>
<evidence type="ECO:0000256" key="1">
    <source>
        <dbReference type="ARBA" id="ARBA00022475"/>
    </source>
</evidence>
<comment type="function">
    <text evidence="10">Hydrolyzes the pyrophosphate bond of UDP-2,3-diacylglucosamine to yield 2,3-diacylglucosamine 1-phosphate (lipid X) and UMP by catalyzing the attack of water at the alpha-P atom. Involved in the biosynthesis of lipid A, a phosphorylated glycolipid that anchors the lipopolysaccharide to the outer membrane of the cell.</text>
</comment>
<evidence type="ECO:0000313" key="12">
    <source>
        <dbReference type="EMBL" id="RUO34459.1"/>
    </source>
</evidence>
<proteinExistence type="inferred from homology"/>
<dbReference type="GO" id="GO:0009245">
    <property type="term" value="P:lipid A biosynthetic process"/>
    <property type="evidence" value="ECO:0007669"/>
    <property type="project" value="UniProtKB-UniRule"/>
</dbReference>
<feature type="binding site" evidence="10">
    <location>
        <position position="41"/>
    </location>
    <ligand>
        <name>Mn(2+)</name>
        <dbReference type="ChEBI" id="CHEBI:29035"/>
        <label>1</label>
    </ligand>
</feature>
<keyword evidence="9 10" id="KW-0464">Manganese</keyword>
<dbReference type="InterPro" id="IPR004843">
    <property type="entry name" value="Calcineurin-like_PHP"/>
</dbReference>
<feature type="binding site" evidence="10">
    <location>
        <position position="197"/>
    </location>
    <ligand>
        <name>substrate</name>
    </ligand>
</feature>
<keyword evidence="5 10" id="KW-0479">Metal-binding</keyword>
<feature type="binding site" evidence="10">
    <location>
        <position position="10"/>
    </location>
    <ligand>
        <name>Mn(2+)</name>
        <dbReference type="ChEBI" id="CHEBI:29035"/>
        <label>1</label>
    </ligand>
</feature>
<dbReference type="EMBL" id="PIPO01000001">
    <property type="protein sequence ID" value="RUO34459.1"/>
    <property type="molecule type" value="Genomic_DNA"/>
</dbReference>
<dbReference type="Proteomes" id="UP000287823">
    <property type="component" value="Unassembled WGS sequence"/>
</dbReference>
<dbReference type="GO" id="GO:0019897">
    <property type="term" value="C:extrinsic component of plasma membrane"/>
    <property type="evidence" value="ECO:0007669"/>
    <property type="project" value="UniProtKB-UniRule"/>
</dbReference>
<comment type="caution">
    <text evidence="12">The sequence shown here is derived from an EMBL/GenBank/DDBJ whole genome shotgun (WGS) entry which is preliminary data.</text>
</comment>
<dbReference type="EC" id="3.6.1.54" evidence="10"/>
<evidence type="ECO:0000256" key="9">
    <source>
        <dbReference type="ARBA" id="ARBA00023211"/>
    </source>
</evidence>
<reference evidence="12 13" key="1">
    <citation type="journal article" date="2011" name="Front. Microbiol.">
        <title>Genomic signatures of strain selection and enhancement in Bacillus atrophaeus var. globigii, a historical biowarfare simulant.</title>
        <authorList>
            <person name="Gibbons H.S."/>
            <person name="Broomall S.M."/>
            <person name="McNew L.A."/>
            <person name="Daligault H."/>
            <person name="Chapman C."/>
            <person name="Bruce D."/>
            <person name="Karavis M."/>
            <person name="Krepps M."/>
            <person name="McGregor P.A."/>
            <person name="Hong C."/>
            <person name="Park K.H."/>
            <person name="Akmal A."/>
            <person name="Feldman A."/>
            <person name="Lin J.S."/>
            <person name="Chang W.E."/>
            <person name="Higgs B.W."/>
            <person name="Demirev P."/>
            <person name="Lindquist J."/>
            <person name="Liem A."/>
            <person name="Fochler E."/>
            <person name="Read T.D."/>
            <person name="Tapia R."/>
            <person name="Johnson S."/>
            <person name="Bishop-Lilly K.A."/>
            <person name="Detter C."/>
            <person name="Han C."/>
            <person name="Sozhamannan S."/>
            <person name="Rosenzweig C.N."/>
            <person name="Skowronski E.W."/>
        </authorList>
    </citation>
    <scope>NUCLEOTIDE SEQUENCE [LARGE SCALE GENOMIC DNA]</scope>
    <source>
        <strain evidence="12 13">Y4G10-17</strain>
    </source>
</reference>
<dbReference type="RefSeq" id="WP_126797544.1">
    <property type="nucleotide sequence ID" value="NZ_PIPO01000001.1"/>
</dbReference>
<keyword evidence="2 10" id="KW-0444">Lipid biosynthesis</keyword>
<name>A0A432WL96_9GAMM</name>
<dbReference type="NCBIfam" id="TIGR01854">
    <property type="entry name" value="lipid_A_lpxH"/>
    <property type="match status" value="1"/>
</dbReference>
<evidence type="ECO:0000256" key="3">
    <source>
        <dbReference type="ARBA" id="ARBA00022519"/>
    </source>
</evidence>
<keyword evidence="13" id="KW-1185">Reference proteome</keyword>
<keyword evidence="3 10" id="KW-0997">Cell inner membrane</keyword>
<feature type="binding site" evidence="10">
    <location>
        <position position="122"/>
    </location>
    <ligand>
        <name>substrate</name>
    </ligand>
</feature>
<comment type="cofactor">
    <cofactor evidence="10">
        <name>Mn(2+)</name>
        <dbReference type="ChEBI" id="CHEBI:29035"/>
    </cofactor>
    <text evidence="10">Binds 2 Mn(2+) ions per subunit in a binuclear metal center.</text>
</comment>
<comment type="catalytic activity">
    <reaction evidence="10">
        <text>UDP-2-N,3-O-bis[(3R)-3-hydroxytetradecanoyl]-alpha-D-glucosamine + H2O = 2-N,3-O-bis[(3R)-3-hydroxytetradecanoyl]-alpha-D-glucosaminyl 1-phosphate + UMP + 2 H(+)</text>
        <dbReference type="Rhea" id="RHEA:25213"/>
        <dbReference type="ChEBI" id="CHEBI:15377"/>
        <dbReference type="ChEBI" id="CHEBI:15378"/>
        <dbReference type="ChEBI" id="CHEBI:57865"/>
        <dbReference type="ChEBI" id="CHEBI:57957"/>
        <dbReference type="ChEBI" id="CHEBI:78847"/>
        <dbReference type="EC" id="3.6.1.54"/>
    </reaction>
</comment>